<gene>
    <name evidence="4" type="ORF">GSONMT00027647001</name>
</gene>
<dbReference type="SUPFAM" id="SSF48371">
    <property type="entry name" value="ARM repeat"/>
    <property type="match status" value="1"/>
</dbReference>
<organism evidence="4 5">
    <name type="scientific">Oncorhynchus mykiss</name>
    <name type="common">Rainbow trout</name>
    <name type="synonym">Salmo gairdneri</name>
    <dbReference type="NCBI Taxonomy" id="8022"/>
    <lineage>
        <taxon>Eukaryota</taxon>
        <taxon>Metazoa</taxon>
        <taxon>Chordata</taxon>
        <taxon>Craniata</taxon>
        <taxon>Vertebrata</taxon>
        <taxon>Euteleostomi</taxon>
        <taxon>Actinopterygii</taxon>
        <taxon>Neopterygii</taxon>
        <taxon>Teleostei</taxon>
        <taxon>Protacanthopterygii</taxon>
        <taxon>Salmoniformes</taxon>
        <taxon>Salmonidae</taxon>
        <taxon>Salmoninae</taxon>
        <taxon>Oncorhynchus</taxon>
    </lineage>
</organism>
<evidence type="ECO:0000256" key="1">
    <source>
        <dbReference type="ARBA" id="ARBA00022553"/>
    </source>
</evidence>
<evidence type="ECO:0000256" key="2">
    <source>
        <dbReference type="PROSITE-ProRule" id="PRU00983"/>
    </source>
</evidence>
<name>A0A060Y4G6_ONCMY</name>
<reference evidence="4" key="1">
    <citation type="journal article" date="2014" name="Nat. Commun.">
        <title>The rainbow trout genome provides novel insights into evolution after whole-genome duplication in vertebrates.</title>
        <authorList>
            <person name="Berthelot C."/>
            <person name="Brunet F."/>
            <person name="Chalopin D."/>
            <person name="Juanchich A."/>
            <person name="Bernard M."/>
            <person name="Noel B."/>
            <person name="Bento P."/>
            <person name="Da Silva C."/>
            <person name="Labadie K."/>
            <person name="Alberti A."/>
            <person name="Aury J.M."/>
            <person name="Louis A."/>
            <person name="Dehais P."/>
            <person name="Bardou P."/>
            <person name="Montfort J."/>
            <person name="Klopp C."/>
            <person name="Cabau C."/>
            <person name="Gaspin C."/>
            <person name="Thorgaard G.H."/>
            <person name="Boussaha M."/>
            <person name="Quillet E."/>
            <person name="Guyomard R."/>
            <person name="Galiana D."/>
            <person name="Bobe J."/>
            <person name="Volff J.N."/>
            <person name="Genet C."/>
            <person name="Wincker P."/>
            <person name="Jaillon O."/>
            <person name="Roest Crollius H."/>
            <person name="Guiguen Y."/>
        </authorList>
    </citation>
    <scope>NUCLEOTIDE SEQUENCE [LARGE SCALE GENOMIC DNA]</scope>
</reference>
<evidence type="ECO:0000313" key="4">
    <source>
        <dbReference type="EMBL" id="CDQ84085.1"/>
    </source>
</evidence>
<dbReference type="Proteomes" id="UP000193380">
    <property type="component" value="Unassembled WGS sequence"/>
</dbReference>
<dbReference type="PaxDb" id="8022-A0A060Y4G6"/>
<dbReference type="InterPro" id="IPR037809">
    <property type="entry name" value="C2_Dock-D"/>
</dbReference>
<dbReference type="AlphaFoldDB" id="A0A060Y4G6"/>
<dbReference type="Gene3D" id="2.60.40.150">
    <property type="entry name" value="C2 domain"/>
    <property type="match status" value="1"/>
</dbReference>
<dbReference type="PANTHER" id="PTHR23317:SF77">
    <property type="entry name" value="DEDICATOR OF CYTOKINESIS PROTEIN 9"/>
    <property type="match status" value="1"/>
</dbReference>
<protein>
    <recommendedName>
        <fullName evidence="3">C2 DOCK-type domain-containing protein</fullName>
    </recommendedName>
</protein>
<evidence type="ECO:0000259" key="3">
    <source>
        <dbReference type="PROSITE" id="PS51650"/>
    </source>
</evidence>
<proteinExistence type="inferred from homology"/>
<reference evidence="4" key="2">
    <citation type="submission" date="2014-03" db="EMBL/GenBank/DDBJ databases">
        <authorList>
            <person name="Genoscope - CEA"/>
        </authorList>
    </citation>
    <scope>NUCLEOTIDE SEQUENCE</scope>
</reference>
<dbReference type="STRING" id="8022.A0A060Y4G6"/>
<dbReference type="GO" id="GO:0005085">
    <property type="term" value="F:guanyl-nucleotide exchange factor activity"/>
    <property type="evidence" value="ECO:0007669"/>
    <property type="project" value="InterPro"/>
</dbReference>
<dbReference type="PANTHER" id="PTHR23317">
    <property type="entry name" value="DEDICATOR OF CYTOKINESIS DOCK"/>
    <property type="match status" value="1"/>
</dbReference>
<keyword evidence="1" id="KW-0597">Phosphoprotein</keyword>
<feature type="domain" description="C2 DOCK-type" evidence="3">
    <location>
        <begin position="79"/>
        <end position="255"/>
    </location>
</feature>
<sequence length="645" mass="73183">MFKLLADFRKPEKMAKLPVILGNLDVTIDDVAPDLTNCISSSYIPVRTFDSSEKTNIYFEVEEFVPYIAKCSQPFTIYNNHLYVYPRHLKYDSQKSFTKARNIAVCIEFKDSDREEAVSLKCIYGRPGGPLFTENASAAVSHHQHSPEFYDEFKIALPTQLNEKHHLLFTFFHVSCDSNSKASAKKRDVVETQVGYAWLPLLKDGRVIMNESHVPVAANLPTGYLNCQEVVSKQHPEIKWVDGGKPLFKVSTHLVSTVYTQDQHLHNFFGHCQSTESAAQGTGGELVKYLKSLHAMESSVMIQFLPTTLNQLFRVLTSATNEEVAVNVTKVMIHIVSQCHEEGLEHYLRSYVKVSIVLVHLSYVKVSMVLVHLSYVKYVFKTEPYTSSTTRTVHEELAKAMTAILKPSTDFLTSNKLLKYSWYFFEALVKSMAQYLIESSKVRVSLLAPAVWCVSSAAYSHSDADVLNQSVLEANIATEVCLTVLDTLSIFIMGFKTQLCSDHGHNPLMKKVFEVHLCFLQINQSETALKQVFTSLRTFIYKFPCTFFEGRADMCASFCYEILKCCNSKLSSIRSDAAHLLYFLMKSNFDYTGRKSFVRTHLQVRKRERDGREMRGGGGGGYPLHTDPFVSSERLYVEEQSMELS</sequence>
<comment type="similarity">
    <text evidence="2">Belongs to the DOCK family.</text>
</comment>
<accession>A0A060Y4G6</accession>
<dbReference type="InterPro" id="IPR026791">
    <property type="entry name" value="DOCK"/>
</dbReference>
<dbReference type="InterPro" id="IPR027007">
    <property type="entry name" value="C2_DOCK-type_domain"/>
</dbReference>
<dbReference type="EMBL" id="FR906328">
    <property type="protein sequence ID" value="CDQ84085.1"/>
    <property type="molecule type" value="Genomic_DNA"/>
</dbReference>
<evidence type="ECO:0000313" key="5">
    <source>
        <dbReference type="Proteomes" id="UP000193380"/>
    </source>
</evidence>
<dbReference type="InterPro" id="IPR035892">
    <property type="entry name" value="C2_domain_sf"/>
</dbReference>
<dbReference type="CDD" id="cd08697">
    <property type="entry name" value="C2_Dock-D"/>
    <property type="match status" value="1"/>
</dbReference>
<dbReference type="InterPro" id="IPR016024">
    <property type="entry name" value="ARM-type_fold"/>
</dbReference>
<dbReference type="GO" id="GO:0007264">
    <property type="term" value="P:small GTPase-mediated signal transduction"/>
    <property type="evidence" value="ECO:0007669"/>
    <property type="project" value="InterPro"/>
</dbReference>
<dbReference type="PROSITE" id="PS51650">
    <property type="entry name" value="C2_DOCK"/>
    <property type="match status" value="1"/>
</dbReference>
<dbReference type="Pfam" id="PF14429">
    <property type="entry name" value="DOCK-C2"/>
    <property type="match status" value="1"/>
</dbReference>